<reference evidence="8" key="1">
    <citation type="submission" date="2025-08" db="UniProtKB">
        <authorList>
            <consortium name="RefSeq"/>
        </authorList>
    </citation>
    <scope>IDENTIFICATION</scope>
    <source>
        <tissue evidence="8">Leaves</tissue>
    </source>
</reference>
<dbReference type="Gramene" id="Jr04_10710_p1">
    <property type="protein sequence ID" value="cds.Jr04_10710_p1"/>
    <property type="gene ID" value="Jr04_10710"/>
</dbReference>
<evidence type="ECO:0000313" key="7">
    <source>
        <dbReference type="Proteomes" id="UP000235220"/>
    </source>
</evidence>
<dbReference type="GeneID" id="108990221"/>
<dbReference type="AlphaFoldDB" id="A0A2I4EJT4"/>
<dbReference type="InterPro" id="IPR003657">
    <property type="entry name" value="WRKY_dom"/>
</dbReference>
<evidence type="ECO:0000256" key="5">
    <source>
        <dbReference type="ARBA" id="ARBA00023242"/>
    </source>
</evidence>
<feature type="compositionally biased region" description="Basic and acidic residues" evidence="6">
    <location>
        <begin position="126"/>
        <end position="147"/>
    </location>
</feature>
<sequence>MSDEPKDLFYHYLFQDNQHLESGTGSSYNEKPSYNNYSQGFDDDPSNYIMSSFNDQSLERPVVYNSMASAFGLSRPPSSSQVFASVESNPKPREVGDLGGGSGDVIVTANSSISSSSTEAGAEEDSDHKSSKDRQPKELEDGGESSKKVPSKAKKKGEKKQREPRFAFMTKSEVDHLEDGYRWRKYGQKAVKNSPYPRSYYRCTTQKCTVKKRVERSYQDPTVVITTYEGQHNHPIPATLRGSSTAAAAIFSPYCMFTQPTAAARPVPTFPQHYFATHAQIMPAQTMNSQHHEQNPPNNPHHDHQLPDYGLLQDIIPSMFLKQYNYEP</sequence>
<dbReference type="SUPFAM" id="SSF118290">
    <property type="entry name" value="WRKY DNA-binding domain"/>
    <property type="match status" value="1"/>
</dbReference>
<evidence type="ECO:0000256" key="2">
    <source>
        <dbReference type="ARBA" id="ARBA00023015"/>
    </source>
</evidence>
<feature type="compositionally biased region" description="Basic residues" evidence="6">
    <location>
        <begin position="149"/>
        <end position="159"/>
    </location>
</feature>
<dbReference type="GO" id="GO:0003700">
    <property type="term" value="F:DNA-binding transcription factor activity"/>
    <property type="evidence" value="ECO:0000318"/>
    <property type="project" value="GO_Central"/>
</dbReference>
<dbReference type="PANTHER" id="PTHR31221:SF320">
    <property type="entry name" value="WRKY TRANSCRIPTION FACTOR 20"/>
    <property type="match status" value="1"/>
</dbReference>
<dbReference type="FunFam" id="2.20.25.80:FF:000003">
    <property type="entry name" value="WRKY transcription factor 57"/>
    <property type="match status" value="1"/>
</dbReference>
<feature type="region of interest" description="Disordered" evidence="6">
    <location>
        <begin position="73"/>
        <end position="171"/>
    </location>
</feature>
<dbReference type="Gene3D" id="2.20.25.80">
    <property type="entry name" value="WRKY domain"/>
    <property type="match status" value="1"/>
</dbReference>
<comment type="subcellular location">
    <subcellularLocation>
        <location evidence="1">Nucleus</location>
    </subcellularLocation>
</comment>
<keyword evidence="5" id="KW-0539">Nucleus</keyword>
<dbReference type="OrthoDB" id="1936515at2759"/>
<keyword evidence="3" id="KW-0238">DNA-binding</keyword>
<keyword evidence="2" id="KW-0805">Transcription regulation</keyword>
<accession>A0A2I4EJT4</accession>
<feature type="compositionally biased region" description="Polar residues" evidence="6">
    <location>
        <begin position="21"/>
        <end position="39"/>
    </location>
</feature>
<dbReference type="KEGG" id="jre:108990221"/>
<dbReference type="PANTHER" id="PTHR31221">
    <property type="entry name" value="WRKY TRANSCRIPTION FACTOR PROTEIN 1-RELATED"/>
    <property type="match status" value="1"/>
</dbReference>
<evidence type="ECO:0000256" key="4">
    <source>
        <dbReference type="ARBA" id="ARBA00023163"/>
    </source>
</evidence>
<dbReference type="InterPro" id="IPR044810">
    <property type="entry name" value="WRKY_plant"/>
</dbReference>
<feature type="compositionally biased region" description="Basic and acidic residues" evidence="6">
    <location>
        <begin position="290"/>
        <end position="306"/>
    </location>
</feature>
<feature type="region of interest" description="Disordered" evidence="6">
    <location>
        <begin position="21"/>
        <end position="45"/>
    </location>
</feature>
<dbReference type="GO" id="GO:0005634">
    <property type="term" value="C:nucleus"/>
    <property type="evidence" value="ECO:0000318"/>
    <property type="project" value="GO_Central"/>
</dbReference>
<evidence type="ECO:0000256" key="1">
    <source>
        <dbReference type="ARBA" id="ARBA00004123"/>
    </source>
</evidence>
<organism evidence="7 8">
    <name type="scientific">Juglans regia</name>
    <name type="common">English walnut</name>
    <dbReference type="NCBI Taxonomy" id="51240"/>
    <lineage>
        <taxon>Eukaryota</taxon>
        <taxon>Viridiplantae</taxon>
        <taxon>Streptophyta</taxon>
        <taxon>Embryophyta</taxon>
        <taxon>Tracheophyta</taxon>
        <taxon>Spermatophyta</taxon>
        <taxon>Magnoliopsida</taxon>
        <taxon>eudicotyledons</taxon>
        <taxon>Gunneridae</taxon>
        <taxon>Pentapetalae</taxon>
        <taxon>rosids</taxon>
        <taxon>fabids</taxon>
        <taxon>Fagales</taxon>
        <taxon>Juglandaceae</taxon>
        <taxon>Juglans</taxon>
    </lineage>
</organism>
<dbReference type="Proteomes" id="UP000235220">
    <property type="component" value="Chromosome 4"/>
</dbReference>
<evidence type="ECO:0000313" key="8">
    <source>
        <dbReference type="RefSeq" id="XP_018819655.1"/>
    </source>
</evidence>
<dbReference type="FunCoup" id="A0A2I4EJT4">
    <property type="interactions" value="10"/>
</dbReference>
<feature type="region of interest" description="Disordered" evidence="6">
    <location>
        <begin position="286"/>
        <end position="308"/>
    </location>
</feature>
<dbReference type="GO" id="GO:0006355">
    <property type="term" value="P:regulation of DNA-templated transcription"/>
    <property type="evidence" value="ECO:0000318"/>
    <property type="project" value="GO_Central"/>
</dbReference>
<dbReference type="RefSeq" id="XP_018819655.1">
    <property type="nucleotide sequence ID" value="XM_018964110.2"/>
</dbReference>
<protein>
    <submittedName>
        <fullName evidence="8">WRKY transcription factor 71-like</fullName>
    </submittedName>
</protein>
<feature type="compositionally biased region" description="Polar residues" evidence="6">
    <location>
        <begin position="76"/>
        <end position="88"/>
    </location>
</feature>
<dbReference type="InterPro" id="IPR036576">
    <property type="entry name" value="WRKY_dom_sf"/>
</dbReference>
<keyword evidence="7" id="KW-1185">Reference proteome</keyword>
<dbReference type="SMART" id="SM00774">
    <property type="entry name" value="WRKY"/>
    <property type="match status" value="1"/>
</dbReference>
<proteinExistence type="predicted"/>
<evidence type="ECO:0000256" key="6">
    <source>
        <dbReference type="SAM" id="MobiDB-lite"/>
    </source>
</evidence>
<keyword evidence="4" id="KW-0804">Transcription</keyword>
<dbReference type="PROSITE" id="PS50811">
    <property type="entry name" value="WRKY"/>
    <property type="match status" value="1"/>
</dbReference>
<dbReference type="GO" id="GO:0000976">
    <property type="term" value="F:transcription cis-regulatory region binding"/>
    <property type="evidence" value="ECO:0000318"/>
    <property type="project" value="GO_Central"/>
</dbReference>
<gene>
    <name evidence="8" type="primary">LOC108990221</name>
</gene>
<name>A0A2I4EJT4_JUGRE</name>
<evidence type="ECO:0000256" key="3">
    <source>
        <dbReference type="ARBA" id="ARBA00023125"/>
    </source>
</evidence>
<dbReference type="Pfam" id="PF03106">
    <property type="entry name" value="WRKY"/>
    <property type="match status" value="1"/>
</dbReference>